<keyword evidence="5" id="KW-1185">Reference proteome</keyword>
<dbReference type="eggNOG" id="KOG4373">
    <property type="taxonomic scope" value="Eukaryota"/>
</dbReference>
<dbReference type="HOGENOM" id="CLU_1565366_0_0_1"/>
<evidence type="ECO:0000313" key="5">
    <source>
        <dbReference type="Proteomes" id="UP000006591"/>
    </source>
</evidence>
<dbReference type="STRING" id="4536.A0A0E0G6N4"/>
<sequence length="171" mass="19019">MSFPLGSPSSSLRRPRPLLRHPQRRRPIRRHHPRPRPHPSLSLRPDLRKVRESESRRGPSRSPRPARAPATAAAATSPPPSRSPTQNPVALLQLCVDRRCLILPFLHTDYVPGSLRRFIAGAADCFVGVGVDKEAERLSDDHGLPVGNTADLRPLAAQRLGRPELRQAYLD</sequence>
<dbReference type="EnsemblPlants" id="ONIVA02G18100.1">
    <property type="protein sequence ID" value="ONIVA02G18100.1"/>
    <property type="gene ID" value="ONIVA02G18100"/>
</dbReference>
<dbReference type="InterPro" id="IPR036397">
    <property type="entry name" value="RNaseH_sf"/>
</dbReference>
<feature type="compositionally biased region" description="Low complexity" evidence="3">
    <location>
        <begin position="1"/>
        <end position="12"/>
    </location>
</feature>
<reference evidence="4" key="1">
    <citation type="submission" date="2015-04" db="UniProtKB">
        <authorList>
            <consortium name="EnsemblPlants"/>
        </authorList>
    </citation>
    <scope>IDENTIFICATION</scope>
    <source>
        <strain evidence="4">SL10</strain>
    </source>
</reference>
<name>A0A0E0G6N4_ORYNI</name>
<dbReference type="PANTHER" id="PTHR13620:SF83">
    <property type="entry name" value="OS01G0660800 PROTEIN"/>
    <property type="match status" value="1"/>
</dbReference>
<organism evidence="4">
    <name type="scientific">Oryza nivara</name>
    <name type="common">Indian wild rice</name>
    <name type="synonym">Oryza sativa f. spontanea</name>
    <dbReference type="NCBI Taxonomy" id="4536"/>
    <lineage>
        <taxon>Eukaryota</taxon>
        <taxon>Viridiplantae</taxon>
        <taxon>Streptophyta</taxon>
        <taxon>Embryophyta</taxon>
        <taxon>Tracheophyta</taxon>
        <taxon>Spermatophyta</taxon>
        <taxon>Magnoliopsida</taxon>
        <taxon>Liliopsida</taxon>
        <taxon>Poales</taxon>
        <taxon>Poaceae</taxon>
        <taxon>BOP clade</taxon>
        <taxon>Oryzoideae</taxon>
        <taxon>Oryzeae</taxon>
        <taxon>Oryzinae</taxon>
        <taxon>Oryza</taxon>
    </lineage>
</organism>
<keyword evidence="1" id="KW-0540">Nuclease</keyword>
<evidence type="ECO:0000256" key="1">
    <source>
        <dbReference type="ARBA" id="ARBA00022722"/>
    </source>
</evidence>
<dbReference type="AlphaFoldDB" id="A0A0E0G6N4"/>
<dbReference type="PANTHER" id="PTHR13620">
    <property type="entry name" value="3-5 EXONUCLEASE"/>
    <property type="match status" value="1"/>
</dbReference>
<evidence type="ECO:0008006" key="6">
    <source>
        <dbReference type="Google" id="ProtNLM"/>
    </source>
</evidence>
<accession>A0A0E0G6N4</accession>
<dbReference type="Gramene" id="ONIVA02G18100.1">
    <property type="protein sequence ID" value="ONIVA02G18100.1"/>
    <property type="gene ID" value="ONIVA02G18100"/>
</dbReference>
<feature type="compositionally biased region" description="Low complexity" evidence="3">
    <location>
        <begin position="60"/>
        <end position="76"/>
    </location>
</feature>
<dbReference type="GO" id="GO:0005634">
    <property type="term" value="C:nucleus"/>
    <property type="evidence" value="ECO:0007669"/>
    <property type="project" value="TreeGrafter"/>
</dbReference>
<dbReference type="SUPFAM" id="SSF53098">
    <property type="entry name" value="Ribonuclease H-like"/>
    <property type="match status" value="1"/>
</dbReference>
<dbReference type="GO" id="GO:0008408">
    <property type="term" value="F:3'-5' exonuclease activity"/>
    <property type="evidence" value="ECO:0007669"/>
    <property type="project" value="TreeGrafter"/>
</dbReference>
<proteinExistence type="predicted"/>
<evidence type="ECO:0000256" key="3">
    <source>
        <dbReference type="SAM" id="MobiDB-lite"/>
    </source>
</evidence>
<dbReference type="InterPro" id="IPR012337">
    <property type="entry name" value="RNaseH-like_sf"/>
</dbReference>
<dbReference type="GO" id="GO:0003676">
    <property type="term" value="F:nucleic acid binding"/>
    <property type="evidence" value="ECO:0007669"/>
    <property type="project" value="InterPro"/>
</dbReference>
<dbReference type="InterPro" id="IPR051132">
    <property type="entry name" value="3-5_Exonuclease_domain"/>
</dbReference>
<reference evidence="4" key="2">
    <citation type="submission" date="2018-04" db="EMBL/GenBank/DDBJ databases">
        <title>OnivRS2 (Oryza nivara Reference Sequence Version 2).</title>
        <authorList>
            <person name="Zhang J."/>
            <person name="Kudrna D."/>
            <person name="Lee S."/>
            <person name="Talag J."/>
            <person name="Rajasekar S."/>
            <person name="Welchert J."/>
            <person name="Hsing Y.-I."/>
            <person name="Wing R.A."/>
        </authorList>
    </citation>
    <scope>NUCLEOTIDE SEQUENCE [LARGE SCALE GENOMIC DNA]</scope>
    <source>
        <strain evidence="4">SL10</strain>
    </source>
</reference>
<dbReference type="Proteomes" id="UP000006591">
    <property type="component" value="Chromosome 2"/>
</dbReference>
<feature type="region of interest" description="Disordered" evidence="3">
    <location>
        <begin position="1"/>
        <end position="86"/>
    </location>
</feature>
<feature type="compositionally biased region" description="Basic residues" evidence="3">
    <location>
        <begin position="13"/>
        <end position="37"/>
    </location>
</feature>
<protein>
    <recommendedName>
        <fullName evidence="6">3'-5' exonuclease domain-containing protein</fullName>
    </recommendedName>
</protein>
<dbReference type="GO" id="GO:0005737">
    <property type="term" value="C:cytoplasm"/>
    <property type="evidence" value="ECO:0007669"/>
    <property type="project" value="TreeGrafter"/>
</dbReference>
<dbReference type="Gene3D" id="3.30.420.10">
    <property type="entry name" value="Ribonuclease H-like superfamily/Ribonuclease H"/>
    <property type="match status" value="1"/>
</dbReference>
<keyword evidence="2" id="KW-0378">Hydrolase</keyword>
<evidence type="ECO:0000256" key="2">
    <source>
        <dbReference type="ARBA" id="ARBA00022801"/>
    </source>
</evidence>
<evidence type="ECO:0000313" key="4">
    <source>
        <dbReference type="EnsemblPlants" id="ONIVA02G18100.1"/>
    </source>
</evidence>
<feature type="compositionally biased region" description="Basic and acidic residues" evidence="3">
    <location>
        <begin position="45"/>
        <end position="57"/>
    </location>
</feature>